<dbReference type="Pfam" id="PF12796">
    <property type="entry name" value="Ank_2"/>
    <property type="match status" value="1"/>
</dbReference>
<dbReference type="Gene3D" id="1.25.40.20">
    <property type="entry name" value="Ankyrin repeat-containing domain"/>
    <property type="match status" value="1"/>
</dbReference>
<comment type="subcellular location">
    <subcellularLocation>
        <location evidence="1">Membrane</location>
        <topology evidence="1">Multi-pass membrane protein</topology>
    </subcellularLocation>
</comment>
<evidence type="ECO:0000256" key="2">
    <source>
        <dbReference type="ARBA" id="ARBA00022692"/>
    </source>
</evidence>
<evidence type="ECO:0000256" key="7">
    <source>
        <dbReference type="PROSITE-ProRule" id="PRU00023"/>
    </source>
</evidence>
<feature type="repeat" description="ANK" evidence="7">
    <location>
        <begin position="151"/>
        <end position="183"/>
    </location>
</feature>
<dbReference type="Pfam" id="PF13962">
    <property type="entry name" value="PGG"/>
    <property type="match status" value="1"/>
</dbReference>
<evidence type="ECO:0000313" key="11">
    <source>
        <dbReference type="Proteomes" id="UP000283530"/>
    </source>
</evidence>
<dbReference type="PROSITE" id="PS50297">
    <property type="entry name" value="ANK_REP_REGION"/>
    <property type="match status" value="2"/>
</dbReference>
<evidence type="ECO:0000256" key="5">
    <source>
        <dbReference type="ARBA" id="ARBA00023043"/>
    </source>
</evidence>
<name>A0A443P2G9_9MAGN</name>
<feature type="transmembrane region" description="Helical" evidence="8">
    <location>
        <begin position="292"/>
        <end position="316"/>
    </location>
</feature>
<dbReference type="InterPro" id="IPR026961">
    <property type="entry name" value="PGG_dom"/>
</dbReference>
<accession>A0A443P2G9</accession>
<evidence type="ECO:0000256" key="1">
    <source>
        <dbReference type="ARBA" id="ARBA00004141"/>
    </source>
</evidence>
<dbReference type="PROSITE" id="PS50088">
    <property type="entry name" value="ANK_REPEAT"/>
    <property type="match status" value="2"/>
</dbReference>
<dbReference type="STRING" id="337451.A0A443P2G9"/>
<proteinExistence type="predicted"/>
<dbReference type="Proteomes" id="UP000283530">
    <property type="component" value="Unassembled WGS sequence"/>
</dbReference>
<evidence type="ECO:0000256" key="3">
    <source>
        <dbReference type="ARBA" id="ARBA00022737"/>
    </source>
</evidence>
<feature type="domain" description="PGG" evidence="9">
    <location>
        <begin position="242"/>
        <end position="351"/>
    </location>
</feature>
<keyword evidence="4 8" id="KW-1133">Transmembrane helix</keyword>
<reference evidence="10 11" key="1">
    <citation type="journal article" date="2019" name="Nat. Plants">
        <title>Stout camphor tree genome fills gaps in understanding of flowering plant genome evolution.</title>
        <authorList>
            <person name="Chaw S.M."/>
            <person name="Liu Y.C."/>
            <person name="Wu Y.W."/>
            <person name="Wang H.Y."/>
            <person name="Lin C.I."/>
            <person name="Wu C.S."/>
            <person name="Ke H.M."/>
            <person name="Chang L.Y."/>
            <person name="Hsu C.Y."/>
            <person name="Yang H.T."/>
            <person name="Sudianto E."/>
            <person name="Hsu M.H."/>
            <person name="Wu K.P."/>
            <person name="Wang L.N."/>
            <person name="Leebens-Mack J.H."/>
            <person name="Tsai I.J."/>
        </authorList>
    </citation>
    <scope>NUCLEOTIDE SEQUENCE [LARGE SCALE GENOMIC DNA]</scope>
    <source>
        <strain evidence="11">cv. Chaw 1501</strain>
        <tissue evidence="10">Young leaves</tissue>
    </source>
</reference>
<keyword evidence="11" id="KW-1185">Reference proteome</keyword>
<dbReference type="SMART" id="SM00248">
    <property type="entry name" value="ANK"/>
    <property type="match status" value="4"/>
</dbReference>
<sequence length="396" mass="43728">MINVICACIGDLDHFLPQWRQHSMEEIVKILLSKFERRDMERVDRFGKTALHYAAALGHRTNLVALVSANPSLVYVADNDGNLPLHIIVKDGHQFQMVKDILSSNACVAEILDRKGRNALHVAVMNGNLPMLKFLLELPEFKVLINEPDSDGNTPLHLAVKIQFLRMVMVLQINGASGRITNKQGLTPVDVNENGFRFKQNPIKITLIFGGAVHSPLAWVKMMAHGRRRFLFLLSPDLMSSDLRSLANTISVVAALIATITFASAFTFPGGYKNNDPGEGLPVFIRRTALKAFVLSDTVAFCSSLTVAFFMVYTLVGEPAFLVSAMRVGIALLWVAVSGTAVAFASALYVVLSDQSWWLAIAVLCVGCSVPLLVFGAVNFSWFYTPSRFKKLRDKM</sequence>
<dbReference type="AlphaFoldDB" id="A0A443P2G9"/>
<comment type="caution">
    <text evidence="10">The sequence shown here is derived from an EMBL/GenBank/DDBJ whole genome shotgun (WGS) entry which is preliminary data.</text>
</comment>
<protein>
    <submittedName>
        <fullName evidence="10">Protein ACCELERATED CELL DEATH 6-like protein isoform X2</fullName>
    </submittedName>
</protein>
<gene>
    <name evidence="10" type="ORF">CKAN_01373000</name>
</gene>
<feature type="repeat" description="ANK" evidence="7">
    <location>
        <begin position="115"/>
        <end position="137"/>
    </location>
</feature>
<evidence type="ECO:0000256" key="4">
    <source>
        <dbReference type="ARBA" id="ARBA00022989"/>
    </source>
</evidence>
<feature type="transmembrane region" description="Helical" evidence="8">
    <location>
        <begin position="245"/>
        <end position="272"/>
    </location>
</feature>
<keyword evidence="5 7" id="KW-0040">ANK repeat</keyword>
<feature type="transmembrane region" description="Helical" evidence="8">
    <location>
        <begin position="357"/>
        <end position="385"/>
    </location>
</feature>
<evidence type="ECO:0000259" key="9">
    <source>
        <dbReference type="Pfam" id="PF13962"/>
    </source>
</evidence>
<evidence type="ECO:0000256" key="6">
    <source>
        <dbReference type="ARBA" id="ARBA00023136"/>
    </source>
</evidence>
<keyword evidence="2 8" id="KW-0812">Transmembrane</keyword>
<dbReference type="EMBL" id="QPKB01000005">
    <property type="protein sequence ID" value="RWR84896.1"/>
    <property type="molecule type" value="Genomic_DNA"/>
</dbReference>
<evidence type="ECO:0000313" key="10">
    <source>
        <dbReference type="EMBL" id="RWR84896.1"/>
    </source>
</evidence>
<dbReference type="InterPro" id="IPR002110">
    <property type="entry name" value="Ankyrin_rpt"/>
</dbReference>
<dbReference type="PANTHER" id="PTHR24186">
    <property type="entry name" value="PROTEIN PHOSPHATASE 1 REGULATORY SUBUNIT"/>
    <property type="match status" value="1"/>
</dbReference>
<keyword evidence="3" id="KW-0677">Repeat</keyword>
<dbReference type="PANTHER" id="PTHR24186:SF50">
    <property type="entry name" value="ANKYRIN REPEAT-CONTAINING PROTEIN ITN1-LIKE ISOFORM X1"/>
    <property type="match status" value="1"/>
</dbReference>
<organism evidence="10 11">
    <name type="scientific">Cinnamomum micranthum f. kanehirae</name>
    <dbReference type="NCBI Taxonomy" id="337451"/>
    <lineage>
        <taxon>Eukaryota</taxon>
        <taxon>Viridiplantae</taxon>
        <taxon>Streptophyta</taxon>
        <taxon>Embryophyta</taxon>
        <taxon>Tracheophyta</taxon>
        <taxon>Spermatophyta</taxon>
        <taxon>Magnoliopsida</taxon>
        <taxon>Magnoliidae</taxon>
        <taxon>Laurales</taxon>
        <taxon>Lauraceae</taxon>
        <taxon>Cinnamomum</taxon>
    </lineage>
</organism>
<dbReference type="InterPro" id="IPR036770">
    <property type="entry name" value="Ankyrin_rpt-contain_sf"/>
</dbReference>
<feature type="transmembrane region" description="Helical" evidence="8">
    <location>
        <begin position="328"/>
        <end position="351"/>
    </location>
</feature>
<keyword evidence="6 8" id="KW-0472">Membrane</keyword>
<dbReference type="GO" id="GO:0005886">
    <property type="term" value="C:plasma membrane"/>
    <property type="evidence" value="ECO:0007669"/>
    <property type="project" value="TreeGrafter"/>
</dbReference>
<evidence type="ECO:0000256" key="8">
    <source>
        <dbReference type="SAM" id="Phobius"/>
    </source>
</evidence>
<dbReference type="SUPFAM" id="SSF48403">
    <property type="entry name" value="Ankyrin repeat"/>
    <property type="match status" value="1"/>
</dbReference>
<dbReference type="OrthoDB" id="1847170at2759"/>